<reference evidence="2" key="2">
    <citation type="journal article" date="2017" name="Stand. Genomic Sci.">
        <title>Complete genome sequence of the sulfur-oxidizing chemolithoautotrophic Sulfurovum lithotrophicum 42BKTT.</title>
        <authorList>
            <person name="Jeon W."/>
            <person name="Priscilla L."/>
            <person name="Park G."/>
            <person name="Lee H."/>
            <person name="Lee N."/>
            <person name="Lee D."/>
            <person name="Kwon H."/>
            <person name="Ahn I."/>
            <person name="Lee C."/>
            <person name="Lee H."/>
            <person name="Ahn J."/>
        </authorList>
    </citation>
    <scope>NUCLEOTIDE SEQUENCE [LARGE SCALE GENOMIC DNA]</scope>
    <source>
        <strain evidence="2">ATCC BAA-797 / 42BKT</strain>
    </source>
</reference>
<evidence type="ECO:0000313" key="2">
    <source>
        <dbReference type="Proteomes" id="UP000034444"/>
    </source>
</evidence>
<gene>
    <name evidence="1" type="ORF">YH65_06185</name>
</gene>
<reference evidence="1 2" key="1">
    <citation type="submission" date="2015-04" db="EMBL/GenBank/DDBJ databases">
        <title>Complete genome sequence of Sulfurovum lithotrophicum ATCC BAA-797T.</title>
        <authorList>
            <person name="Ahn J."/>
            <person name="Park G."/>
            <person name="Jeon W."/>
            <person name="Jang Y."/>
            <person name="Jang M."/>
            <person name="Lee H."/>
            <person name="Lee H."/>
        </authorList>
    </citation>
    <scope>NUCLEOTIDE SEQUENCE [LARGE SCALE GENOMIC DNA]</scope>
    <source>
        <strain evidence="2">ATCC BAA-797 / 42BKT</strain>
    </source>
</reference>
<dbReference type="EMBL" id="CP011308">
    <property type="protein sequence ID" value="AKF25025.1"/>
    <property type="molecule type" value="Genomic_DNA"/>
</dbReference>
<proteinExistence type="predicted"/>
<evidence type="ECO:0000313" key="1">
    <source>
        <dbReference type="EMBL" id="AKF25025.1"/>
    </source>
</evidence>
<protein>
    <submittedName>
        <fullName evidence="1">Uncharacterized protein</fullName>
    </submittedName>
</protein>
<name>A0A7U4M1C4_9BACT</name>
<sequence length="275" mass="32006">MQKLIIENIHETYNYTLLKQVYEEILVSCFPDPEDHLNWKTMKRMAKRGLEDETANERVLISVSKQIREDGMVFPVAFFVGVYYRRSRTGLISYMGMRDGCRGFSASNIQKQVLIEMKKEAAKEKEELRAVLSLVDLPEHADPRYITLPPTQRIIIMERNGASYIPINFHYPMFKNSLLSFISPKITYKYDAALLGYKLHGKLTTESPEAIKDFIDDFYESYGLDPKCDPMVEKMKREIDFIPHGIDIKLSKRYRLKEKEKRIQNSRIVAAVCSA</sequence>
<keyword evidence="2" id="KW-1185">Reference proteome</keyword>
<dbReference type="AlphaFoldDB" id="A0A7U4M1C4"/>
<dbReference type="KEGG" id="slh:YH65_06185"/>
<dbReference type="RefSeq" id="WP_046551108.1">
    <property type="nucleotide sequence ID" value="NZ_CP011308.1"/>
</dbReference>
<dbReference type="Proteomes" id="UP000034444">
    <property type="component" value="Chromosome"/>
</dbReference>
<organism evidence="1 2">
    <name type="scientific">Sulfurovum lithotrophicum</name>
    <dbReference type="NCBI Taxonomy" id="206403"/>
    <lineage>
        <taxon>Bacteria</taxon>
        <taxon>Pseudomonadati</taxon>
        <taxon>Campylobacterota</taxon>
        <taxon>Epsilonproteobacteria</taxon>
        <taxon>Campylobacterales</taxon>
        <taxon>Sulfurovaceae</taxon>
        <taxon>Sulfurovum</taxon>
    </lineage>
</organism>
<accession>A0A7U4M1C4</accession>